<dbReference type="RefSeq" id="WP_120173458.1">
    <property type="nucleotide sequence ID" value="NZ_AP018049.1"/>
</dbReference>
<evidence type="ECO:0008006" key="4">
    <source>
        <dbReference type="Google" id="ProtNLM"/>
    </source>
</evidence>
<dbReference type="Proteomes" id="UP000267517">
    <property type="component" value="Chromosome I"/>
</dbReference>
<proteinExistence type="predicted"/>
<protein>
    <recommendedName>
        <fullName evidence="4">Transporter</fullName>
    </recommendedName>
</protein>
<sequence length="271" mass="30381">MIAYLKSGLRRTLCLSLLTFISVHSMAQDTEDYSPDAPGATTGVGIMKPGKIDWETGIVLEWDRRNGEHARTFTINTSMFRLGLTPQAEVRLQIDECITRTPEGNFGGIANAAIGTKIKVYEGGKVLPKVSFMGTILIPGGSNAHYLPKHVGIQAHLLFENELSSKFTLGYDLGGEWDGDTENPDLFFGANLTYQPTDKWSFYVESYNRYNSKRQDDWAKPGHASHFNFMSEVGVDYKVSPRLHLNTYYDISFNEFSRYSNIGLGIAWLLN</sequence>
<name>A0A250KF29_9BACT</name>
<keyword evidence="1" id="KW-0732">Signal</keyword>
<dbReference type="SUPFAM" id="SSF56925">
    <property type="entry name" value="OMPA-like"/>
    <property type="match status" value="1"/>
</dbReference>
<feature type="chain" id="PRO_5012625847" description="Transporter" evidence="1">
    <location>
        <begin position="28"/>
        <end position="271"/>
    </location>
</feature>
<dbReference type="EMBL" id="AP018049">
    <property type="protein sequence ID" value="BBA28152.1"/>
    <property type="molecule type" value="Genomic_DNA"/>
</dbReference>
<feature type="signal peptide" evidence="1">
    <location>
        <begin position="1"/>
        <end position="27"/>
    </location>
</feature>
<accession>A0A250KF29</accession>
<gene>
    <name evidence="2" type="ORF">PMEL1_00042</name>
</gene>
<dbReference type="AlphaFoldDB" id="A0A250KF29"/>
<evidence type="ECO:0000313" key="3">
    <source>
        <dbReference type="Proteomes" id="UP000267517"/>
    </source>
</evidence>
<organism evidence="2 3">
    <name type="scientific">Prevotella melaninogenica</name>
    <dbReference type="NCBI Taxonomy" id="28132"/>
    <lineage>
        <taxon>Bacteria</taxon>
        <taxon>Pseudomonadati</taxon>
        <taxon>Bacteroidota</taxon>
        <taxon>Bacteroidia</taxon>
        <taxon>Bacteroidales</taxon>
        <taxon>Prevotellaceae</taxon>
        <taxon>Prevotella</taxon>
    </lineage>
</organism>
<dbReference type="Pfam" id="PF13557">
    <property type="entry name" value="Phenol_MetA_deg"/>
    <property type="match status" value="1"/>
</dbReference>
<evidence type="ECO:0000313" key="2">
    <source>
        <dbReference type="EMBL" id="BBA28152.1"/>
    </source>
</evidence>
<dbReference type="OrthoDB" id="1014491at2"/>
<reference evidence="2 3" key="1">
    <citation type="submission" date="2017-05" db="EMBL/GenBank/DDBJ databases">
        <title>whole genome sequence of Prevotella melaninogenica GAI 07411.</title>
        <authorList>
            <person name="Kondo Y."/>
            <person name="Hoshino T."/>
        </authorList>
    </citation>
    <scope>NUCLEOTIDE SEQUENCE [LARGE SCALE GENOMIC DNA]</scope>
    <source>
        <strain evidence="2 3">GAI 07411</strain>
    </source>
</reference>
<evidence type="ECO:0000256" key="1">
    <source>
        <dbReference type="SAM" id="SignalP"/>
    </source>
</evidence>
<dbReference type="InterPro" id="IPR011250">
    <property type="entry name" value="OMP/PagP_B-barrel"/>
</dbReference>
<dbReference type="InterPro" id="IPR025737">
    <property type="entry name" value="FApF"/>
</dbReference>